<dbReference type="PANTHER" id="PTHR35546:SF21">
    <property type="entry name" value="F-BOX DOMAIN-CONTAINING PROTEIN"/>
    <property type="match status" value="1"/>
</dbReference>
<comment type="caution">
    <text evidence="3">The sequence shown here is derived from an EMBL/GenBank/DDBJ whole genome shotgun (WGS) entry which is preliminary data.</text>
</comment>
<evidence type="ECO:0000259" key="1">
    <source>
        <dbReference type="Pfam" id="PF00646"/>
    </source>
</evidence>
<dbReference type="EMBL" id="JASCZI010030258">
    <property type="protein sequence ID" value="MED6120052.1"/>
    <property type="molecule type" value="Genomic_DNA"/>
</dbReference>
<evidence type="ECO:0000313" key="4">
    <source>
        <dbReference type="Proteomes" id="UP001341840"/>
    </source>
</evidence>
<dbReference type="InterPro" id="IPR017451">
    <property type="entry name" value="F-box-assoc_interact_dom"/>
</dbReference>
<sequence>MFDVLSRLPVKPLLGMKRVSREWRSMISSSPFIKSQMEKTGLSLTGFIFQEKFMWCSDDIKTVSHIPVEAPGSKVHQDVFDFLPEDVVILASCDGLVCCRSCLPCSEPVLYVCNPSNREWVTIEWPRQKKRPHRSESIGLAFDFDSDSSKGSNEICLKFKLVKLQHVFPIVEDDEEDEDVESETYIEFQIYSSETKEWRISKEVCNGHHNLIKNKGIHIGGVLHWLTDADQVLSFDLEKELALLVSVPVPAFEFSTVPESCIGDHKGKLHYVLVSELGLNVWHLEDYYESRWSLKHTKDLDELEREYPQFFFNLKNRVMQRVSEESSPWMNPLGFKDGVLLLKDLGSKSMPDPAVFPHCLSLFPLKDA</sequence>
<accession>A0ABU6R7W1</accession>
<name>A0ABU6R7W1_9FABA</name>
<dbReference type="Pfam" id="PF00646">
    <property type="entry name" value="F-box"/>
    <property type="match status" value="1"/>
</dbReference>
<dbReference type="Proteomes" id="UP001341840">
    <property type="component" value="Unassembled WGS sequence"/>
</dbReference>
<reference evidence="3 4" key="1">
    <citation type="journal article" date="2023" name="Plants (Basel)">
        <title>Bridging the Gap: Combining Genomics and Transcriptomics Approaches to Understand Stylosanthes scabra, an Orphan Legume from the Brazilian Caatinga.</title>
        <authorList>
            <person name="Ferreira-Neto J.R.C."/>
            <person name="da Silva M.D."/>
            <person name="Binneck E."/>
            <person name="de Melo N.F."/>
            <person name="da Silva R.H."/>
            <person name="de Melo A.L.T.M."/>
            <person name="Pandolfi V."/>
            <person name="Bustamante F.O."/>
            <person name="Brasileiro-Vidal A.C."/>
            <person name="Benko-Iseppon A.M."/>
        </authorList>
    </citation>
    <scope>NUCLEOTIDE SEQUENCE [LARGE SCALE GENOMIC DNA]</scope>
    <source>
        <tissue evidence="3">Leaves</tissue>
    </source>
</reference>
<dbReference type="InterPro" id="IPR056592">
    <property type="entry name" value="Beta-prop_At3g26010-like"/>
</dbReference>
<dbReference type="InterPro" id="IPR055290">
    <property type="entry name" value="At3g26010-like"/>
</dbReference>
<feature type="domain" description="F-box" evidence="1">
    <location>
        <begin position="3"/>
        <end position="33"/>
    </location>
</feature>
<proteinExistence type="predicted"/>
<dbReference type="NCBIfam" id="TIGR01640">
    <property type="entry name" value="F_box_assoc_1"/>
    <property type="match status" value="1"/>
</dbReference>
<gene>
    <name evidence="3" type="ORF">PIB30_017300</name>
</gene>
<dbReference type="SUPFAM" id="SSF81383">
    <property type="entry name" value="F-box domain"/>
    <property type="match status" value="1"/>
</dbReference>
<dbReference type="Pfam" id="PF24750">
    <property type="entry name" value="b-prop_At3g26010-like"/>
    <property type="match status" value="1"/>
</dbReference>
<keyword evidence="4" id="KW-1185">Reference proteome</keyword>
<evidence type="ECO:0000313" key="3">
    <source>
        <dbReference type="EMBL" id="MED6120052.1"/>
    </source>
</evidence>
<protein>
    <recommendedName>
        <fullName evidence="5">F-box domain-containing protein</fullName>
    </recommendedName>
</protein>
<dbReference type="InterPro" id="IPR036047">
    <property type="entry name" value="F-box-like_dom_sf"/>
</dbReference>
<evidence type="ECO:0008006" key="5">
    <source>
        <dbReference type="Google" id="ProtNLM"/>
    </source>
</evidence>
<dbReference type="PANTHER" id="PTHR35546">
    <property type="entry name" value="F-BOX PROTEIN INTERACTION DOMAIN PROTEIN-RELATED"/>
    <property type="match status" value="1"/>
</dbReference>
<dbReference type="InterPro" id="IPR001810">
    <property type="entry name" value="F-box_dom"/>
</dbReference>
<organism evidence="3 4">
    <name type="scientific">Stylosanthes scabra</name>
    <dbReference type="NCBI Taxonomy" id="79078"/>
    <lineage>
        <taxon>Eukaryota</taxon>
        <taxon>Viridiplantae</taxon>
        <taxon>Streptophyta</taxon>
        <taxon>Embryophyta</taxon>
        <taxon>Tracheophyta</taxon>
        <taxon>Spermatophyta</taxon>
        <taxon>Magnoliopsida</taxon>
        <taxon>eudicotyledons</taxon>
        <taxon>Gunneridae</taxon>
        <taxon>Pentapetalae</taxon>
        <taxon>rosids</taxon>
        <taxon>fabids</taxon>
        <taxon>Fabales</taxon>
        <taxon>Fabaceae</taxon>
        <taxon>Papilionoideae</taxon>
        <taxon>50 kb inversion clade</taxon>
        <taxon>dalbergioids sensu lato</taxon>
        <taxon>Dalbergieae</taxon>
        <taxon>Pterocarpus clade</taxon>
        <taxon>Stylosanthes</taxon>
    </lineage>
</organism>
<feature type="domain" description="F-box protein At3g26010-like beta-propeller" evidence="2">
    <location>
        <begin position="85"/>
        <end position="301"/>
    </location>
</feature>
<evidence type="ECO:0000259" key="2">
    <source>
        <dbReference type="Pfam" id="PF24750"/>
    </source>
</evidence>